<dbReference type="PATRIC" id="fig|61435.5.peg.778"/>
<gene>
    <name evidence="13" type="primary">rtcB</name>
    <name evidence="15" type="ORF">DA01_03880</name>
</gene>
<dbReference type="GO" id="GO:0042245">
    <property type="term" value="P:RNA repair"/>
    <property type="evidence" value="ECO:0007669"/>
    <property type="project" value="UniProtKB-KW"/>
</dbReference>
<dbReference type="GO" id="GO:0046872">
    <property type="term" value="F:metal ion binding"/>
    <property type="evidence" value="ECO:0007669"/>
    <property type="project" value="UniProtKB-UniRule"/>
</dbReference>
<evidence type="ECO:0000256" key="10">
    <source>
        <dbReference type="PIRSR" id="PIRSR601233-1"/>
    </source>
</evidence>
<evidence type="ECO:0000313" key="15">
    <source>
        <dbReference type="EMBL" id="KSV16382.1"/>
    </source>
</evidence>
<keyword evidence="6 11" id="KW-0342">GTP-binding</keyword>
<comment type="subunit">
    <text evidence="13">Monomer.</text>
</comment>
<name>A0A0V8LXY3_9CHLR</name>
<evidence type="ECO:0000256" key="7">
    <source>
        <dbReference type="ARBA" id="ARBA00023211"/>
    </source>
</evidence>
<evidence type="ECO:0000256" key="11">
    <source>
        <dbReference type="PIRSR" id="PIRSR601233-2"/>
    </source>
</evidence>
<feature type="binding site" evidence="11">
    <location>
        <begin position="383"/>
        <end position="386"/>
    </location>
    <ligand>
        <name>GMP</name>
        <dbReference type="ChEBI" id="CHEBI:58115"/>
    </ligand>
</feature>
<feature type="binding site" evidence="11">
    <location>
        <position position="485"/>
    </location>
    <ligand>
        <name>GMP</name>
        <dbReference type="ChEBI" id="CHEBI:58115"/>
    </ligand>
</feature>
<keyword evidence="3 12" id="KW-0479">Metal-binding</keyword>
<dbReference type="GO" id="GO:0170057">
    <property type="term" value="F:RNA ligase (GTP) activity"/>
    <property type="evidence" value="ECO:0007669"/>
    <property type="project" value="UniProtKB-EC"/>
</dbReference>
<feature type="binding site" evidence="12">
    <location>
        <position position="208"/>
    </location>
    <ligand>
        <name>Mn(2+)</name>
        <dbReference type="ChEBI" id="CHEBI:29035"/>
        <label>1</label>
    </ligand>
</feature>
<dbReference type="FunFam" id="3.90.1860.10:FF:000001">
    <property type="entry name" value="tRNA-splicing ligase RtcB homolog"/>
    <property type="match status" value="1"/>
</dbReference>
<evidence type="ECO:0000256" key="9">
    <source>
        <dbReference type="ARBA" id="ARBA00049514"/>
    </source>
</evidence>
<feature type="binding site" evidence="11">
    <location>
        <begin position="334"/>
        <end position="335"/>
    </location>
    <ligand>
        <name>GMP</name>
        <dbReference type="ChEBI" id="CHEBI:58115"/>
    </ligand>
</feature>
<evidence type="ECO:0000256" key="3">
    <source>
        <dbReference type="ARBA" id="ARBA00022723"/>
    </source>
</evidence>
<keyword evidence="2 13" id="KW-0436">Ligase</keyword>
<feature type="binding site" evidence="12">
    <location>
        <position position="240"/>
    </location>
    <ligand>
        <name>Mn(2+)</name>
        <dbReference type="ChEBI" id="CHEBI:29035"/>
        <label>2</label>
    </ligand>
</feature>
<evidence type="ECO:0000256" key="13">
    <source>
        <dbReference type="RuleBase" id="RU371113"/>
    </source>
</evidence>
<dbReference type="PANTHER" id="PTHR11118:SF1">
    <property type="entry name" value="RNA-SPLICING LIGASE RTCB HOMOLOG"/>
    <property type="match status" value="1"/>
</dbReference>
<dbReference type="EC" id="6.5.1.-" evidence="13"/>
<dbReference type="Gene3D" id="3.90.1860.10">
    <property type="entry name" value="tRNA-splicing ligase RtcB"/>
    <property type="match status" value="1"/>
</dbReference>
<feature type="binding site" evidence="12">
    <location>
        <position position="100"/>
    </location>
    <ligand>
        <name>Mn(2+)</name>
        <dbReference type="ChEBI" id="CHEBI:29035"/>
        <label>1</label>
    </ligand>
</feature>
<comment type="cofactor">
    <cofactor evidence="12 13">
        <name>Mn(2+)</name>
        <dbReference type="ChEBI" id="CHEBI:29035"/>
    </cofactor>
    <text evidence="12 13">Binds 2 manganese ions per subunit.</text>
</comment>
<comment type="similarity">
    <text evidence="1 13">Belongs to the RtcB family.</text>
</comment>
<feature type="binding site" evidence="11">
    <location>
        <position position="390"/>
    </location>
    <ligand>
        <name>GMP</name>
        <dbReference type="ChEBI" id="CHEBI:58115"/>
    </ligand>
</feature>
<dbReference type="PROSITE" id="PS01288">
    <property type="entry name" value="UPF0027"/>
    <property type="match status" value="1"/>
</dbReference>
<proteinExistence type="inferred from homology"/>
<evidence type="ECO:0000256" key="12">
    <source>
        <dbReference type="PIRSR" id="PIRSR601233-3"/>
    </source>
</evidence>
<dbReference type="GO" id="GO:0005525">
    <property type="term" value="F:GTP binding"/>
    <property type="evidence" value="ECO:0007669"/>
    <property type="project" value="UniProtKB-KW"/>
</dbReference>
<feature type="binding site" evidence="12">
    <location>
        <position position="334"/>
    </location>
    <ligand>
        <name>Mn(2+)</name>
        <dbReference type="ChEBI" id="CHEBI:29035"/>
        <label>2</label>
    </ligand>
</feature>
<keyword evidence="7 12" id="KW-0464">Manganese</keyword>
<dbReference type="RefSeq" id="WP_058292793.1">
    <property type="nucleotide sequence ID" value="NZ_JAWQJB010000001.1"/>
</dbReference>
<evidence type="ECO:0000256" key="8">
    <source>
        <dbReference type="ARBA" id="ARBA00047746"/>
    </source>
</evidence>
<evidence type="ECO:0000256" key="6">
    <source>
        <dbReference type="ARBA" id="ARBA00023134"/>
    </source>
</evidence>
<dbReference type="Pfam" id="PF01139">
    <property type="entry name" value="RtcB"/>
    <property type="match status" value="1"/>
</dbReference>
<feature type="binding site" evidence="11">
    <location>
        <begin position="409"/>
        <end position="412"/>
    </location>
    <ligand>
        <name>GMP</name>
        <dbReference type="ChEBI" id="CHEBI:58115"/>
    </ligand>
</feature>
<comment type="catalytic activity">
    <reaction evidence="8">
        <text>a 3'-end 3'-phospho-ribonucleotide-RNA + a 5'-end dephospho-ribonucleoside-RNA + GTP = a ribonucleotidyl-ribonucleotide-RNA + GMP + diphosphate</text>
        <dbReference type="Rhea" id="RHEA:68076"/>
        <dbReference type="Rhea" id="RHEA-COMP:10463"/>
        <dbReference type="Rhea" id="RHEA-COMP:13936"/>
        <dbReference type="Rhea" id="RHEA-COMP:17355"/>
        <dbReference type="ChEBI" id="CHEBI:33019"/>
        <dbReference type="ChEBI" id="CHEBI:37565"/>
        <dbReference type="ChEBI" id="CHEBI:58115"/>
        <dbReference type="ChEBI" id="CHEBI:83062"/>
        <dbReference type="ChEBI" id="CHEBI:138284"/>
        <dbReference type="ChEBI" id="CHEBI:173118"/>
        <dbReference type="EC" id="6.5.1.8"/>
    </reaction>
</comment>
<dbReference type="PANTHER" id="PTHR11118">
    <property type="entry name" value="RNA-SPLICING LIGASE RTCB HOMOLOG"/>
    <property type="match status" value="1"/>
</dbReference>
<dbReference type="GO" id="GO:0003972">
    <property type="term" value="F:RNA ligase (ATP) activity"/>
    <property type="evidence" value="ECO:0007669"/>
    <property type="project" value="TreeGrafter"/>
</dbReference>
<evidence type="ECO:0000256" key="1">
    <source>
        <dbReference type="ARBA" id="ARBA00008071"/>
    </source>
</evidence>
<dbReference type="OrthoDB" id="9802323at2"/>
<accession>A0A0V8LXY3</accession>
<dbReference type="SUPFAM" id="SSF103365">
    <property type="entry name" value="Hypothetical protein PH1602"/>
    <property type="match status" value="1"/>
</dbReference>
<dbReference type="Proteomes" id="UP000053577">
    <property type="component" value="Unassembled WGS sequence"/>
</dbReference>
<evidence type="ECO:0000256" key="4">
    <source>
        <dbReference type="ARBA" id="ARBA00022741"/>
    </source>
</evidence>
<keyword evidence="4 11" id="KW-0547">Nucleotide-binding</keyword>
<evidence type="ECO:0000256" key="5">
    <source>
        <dbReference type="ARBA" id="ARBA00022800"/>
    </source>
</evidence>
<organism evidence="15 16">
    <name type="scientific">Dehalococcoides mccartyi</name>
    <dbReference type="NCBI Taxonomy" id="61435"/>
    <lineage>
        <taxon>Bacteria</taxon>
        <taxon>Bacillati</taxon>
        <taxon>Chloroflexota</taxon>
        <taxon>Dehalococcoidia</taxon>
        <taxon>Dehalococcoidales</taxon>
        <taxon>Dehalococcoidaceae</taxon>
        <taxon>Dehalococcoides</taxon>
    </lineage>
</organism>
<feature type="region of interest" description="Disordered" evidence="14">
    <location>
        <begin position="180"/>
        <end position="199"/>
    </location>
</feature>
<feature type="active site" description="GMP-histidine intermediate" evidence="10">
    <location>
        <position position="409"/>
    </location>
</feature>
<reference evidence="15 16" key="1">
    <citation type="journal article" date="2015" name="Sci. Rep.">
        <title>A comparative genomics and reductive dehalogenase gene transcription study of two chloroethene-respiring bacteria, Dehalococcoides mccartyi strains MB and 11a.</title>
        <authorList>
            <person name="Low A."/>
            <person name="Shen Z."/>
            <person name="Cheng D."/>
            <person name="Rogers M.J."/>
            <person name="Lee P.K."/>
            <person name="He J."/>
        </authorList>
    </citation>
    <scope>NUCLEOTIDE SEQUENCE [LARGE SCALE GENOMIC DNA]</scope>
    <source>
        <strain evidence="15 16">MB</strain>
    </source>
</reference>
<dbReference type="GO" id="GO:0006396">
    <property type="term" value="P:RNA processing"/>
    <property type="evidence" value="ECO:0007669"/>
    <property type="project" value="InterPro"/>
</dbReference>
<feature type="binding site" evidence="11">
    <location>
        <begin position="207"/>
        <end position="211"/>
    </location>
    <ligand>
        <name>GMP</name>
        <dbReference type="ChEBI" id="CHEBI:58115"/>
    </ligand>
</feature>
<evidence type="ECO:0000256" key="14">
    <source>
        <dbReference type="SAM" id="MobiDB-lite"/>
    </source>
</evidence>
<evidence type="ECO:0000313" key="16">
    <source>
        <dbReference type="Proteomes" id="UP000053577"/>
    </source>
</evidence>
<sequence>MTSPWQGILKKIDDYRWEIPQNYKTGMKVPGLVYASEPMLSQIWEEHAIEQIANVAFLPGIVGKSMAMPDIHWGYGFPIGGVAATRISDGVISPGGVGFDINCGTRLLRTNLSVREVQPKIDELLAELFAKIPSGVGGSGNIKLSQPDMDSVMTRGGNWALEKGMGEAEDISLTEECGSLSGANPDRVSPKAKTRGSSQLGTLGSGNHFLEVQVVAEIFDPEVASVFGVQETGQVLFLIHTGSRGLGHQVCTDYVQLLNETVRKYGINLPDRQLACAPLKSEDGQNYLAAMACASNYAWANRQCITQWARDAFMKVFEKGRQDLGMNQIYDVAHNIAKIEEHMVDGKMQNVCVHRKGATRSFPAGRPEIPAIYRKVGQPVIIPGDMGRYSYVAVGTETAMKETFGSTCHGAGRMLSRSLAKKAASVPQLMENLRAQGISVMAGDIDSLAEEAPEAYKDVADVVEVTHKAGIARNIFKTRPLGVIKG</sequence>
<keyword evidence="5" id="KW-0692">RNA repair</keyword>
<protein>
    <recommendedName>
        <fullName evidence="13">tRNA-splicing ligase RtcB</fullName>
        <ecNumber evidence="13">6.5.1.-</ecNumber>
    </recommendedName>
</protein>
<dbReference type="InterPro" id="IPR036025">
    <property type="entry name" value="RtcB-like_sf"/>
</dbReference>
<comment type="catalytic activity">
    <reaction evidence="9">
        <text>a 3'-end 2',3'-cyclophospho-ribonucleotide-RNA + a 5'-end dephospho-ribonucleoside-RNA + GTP + H2O = a ribonucleotidyl-ribonucleotide-RNA + GMP + diphosphate + H(+)</text>
        <dbReference type="Rhea" id="RHEA:68080"/>
        <dbReference type="Rhea" id="RHEA-COMP:10464"/>
        <dbReference type="Rhea" id="RHEA-COMP:13936"/>
        <dbReference type="Rhea" id="RHEA-COMP:17355"/>
        <dbReference type="ChEBI" id="CHEBI:15377"/>
        <dbReference type="ChEBI" id="CHEBI:15378"/>
        <dbReference type="ChEBI" id="CHEBI:33019"/>
        <dbReference type="ChEBI" id="CHEBI:37565"/>
        <dbReference type="ChEBI" id="CHEBI:58115"/>
        <dbReference type="ChEBI" id="CHEBI:83064"/>
        <dbReference type="ChEBI" id="CHEBI:138284"/>
        <dbReference type="ChEBI" id="CHEBI:173118"/>
        <dbReference type="EC" id="6.5.1.8"/>
    </reaction>
</comment>
<dbReference type="InterPro" id="IPR001233">
    <property type="entry name" value="RtcB"/>
</dbReference>
<dbReference type="AlphaFoldDB" id="A0A0V8LXY3"/>
<evidence type="ECO:0000256" key="2">
    <source>
        <dbReference type="ARBA" id="ARBA00022598"/>
    </source>
</evidence>
<dbReference type="EMBL" id="JGYD01000026">
    <property type="protein sequence ID" value="KSV16382.1"/>
    <property type="molecule type" value="Genomic_DNA"/>
</dbReference>
<comment type="caution">
    <text evidence="15">The sequence shown here is derived from an EMBL/GenBank/DDBJ whole genome shotgun (WGS) entry which is preliminary data.</text>
</comment>